<sequence>MKWFLTLAVALLIVGCGAPKPAQPAAQPPTEPPAQAADTTQPAAPTDTTAGMTATPPVAEKGMLKDTLVAAKLPENLYFNVKVKDYGTMKVQFYTKDAPKNVTNVANLGIKGFYNGLTFHRLIAGFMIQGGDPSGNGTGGPGYTVPAEIKKQHTKGAMAMARTGDQVNPERRSSGSQFYICFGPTPQLDGQYTVIGQLTEGMDVLEKLEKVQTGAMDKPTTPVVMEKVWVTTE</sequence>
<dbReference type="GO" id="GO:0003755">
    <property type="term" value="F:peptidyl-prolyl cis-trans isomerase activity"/>
    <property type="evidence" value="ECO:0007669"/>
    <property type="project" value="UniProtKB-UniRule"/>
</dbReference>
<dbReference type="InterPro" id="IPR020892">
    <property type="entry name" value="Cyclophilin-type_PPIase_CS"/>
</dbReference>
<evidence type="ECO:0000256" key="3">
    <source>
        <dbReference type="RuleBase" id="RU363019"/>
    </source>
</evidence>
<dbReference type="InterPro" id="IPR044666">
    <property type="entry name" value="Cyclophilin_A-like"/>
</dbReference>
<dbReference type="PANTHER" id="PTHR45625">
    <property type="entry name" value="PEPTIDYL-PROLYL CIS-TRANS ISOMERASE-RELATED"/>
    <property type="match status" value="1"/>
</dbReference>
<evidence type="ECO:0000256" key="1">
    <source>
        <dbReference type="ARBA" id="ARBA00023110"/>
    </source>
</evidence>
<accession>A0A938BV23</accession>
<comment type="caution">
    <text evidence="6">The sequence shown here is derived from an EMBL/GenBank/DDBJ whole genome shotgun (WGS) entry which is preliminary data.</text>
</comment>
<evidence type="ECO:0000313" key="6">
    <source>
        <dbReference type="EMBL" id="MBM3332608.1"/>
    </source>
</evidence>
<dbReference type="PROSITE" id="PS50072">
    <property type="entry name" value="CSA_PPIASE_2"/>
    <property type="match status" value="1"/>
</dbReference>
<dbReference type="EMBL" id="VGIR01000107">
    <property type="protein sequence ID" value="MBM3332608.1"/>
    <property type="molecule type" value="Genomic_DNA"/>
</dbReference>
<dbReference type="GO" id="GO:0006457">
    <property type="term" value="P:protein folding"/>
    <property type="evidence" value="ECO:0007669"/>
    <property type="project" value="InterPro"/>
</dbReference>
<comment type="similarity">
    <text evidence="3">Belongs to the cyclophilin-type PPIase family.</text>
</comment>
<comment type="catalytic activity">
    <reaction evidence="3">
        <text>[protein]-peptidylproline (omega=180) = [protein]-peptidylproline (omega=0)</text>
        <dbReference type="Rhea" id="RHEA:16237"/>
        <dbReference type="Rhea" id="RHEA-COMP:10747"/>
        <dbReference type="Rhea" id="RHEA-COMP:10748"/>
        <dbReference type="ChEBI" id="CHEBI:83833"/>
        <dbReference type="ChEBI" id="CHEBI:83834"/>
        <dbReference type="EC" id="5.2.1.8"/>
    </reaction>
</comment>
<dbReference type="PROSITE" id="PS51257">
    <property type="entry name" value="PROKAR_LIPOPROTEIN"/>
    <property type="match status" value="1"/>
</dbReference>
<feature type="region of interest" description="Disordered" evidence="4">
    <location>
        <begin position="20"/>
        <end position="53"/>
    </location>
</feature>
<dbReference type="InterPro" id="IPR029000">
    <property type="entry name" value="Cyclophilin-like_dom_sf"/>
</dbReference>
<dbReference type="Gene3D" id="2.40.100.10">
    <property type="entry name" value="Cyclophilin-like"/>
    <property type="match status" value="1"/>
</dbReference>
<feature type="domain" description="PPIase cyclophilin-type" evidence="5">
    <location>
        <begin position="84"/>
        <end position="230"/>
    </location>
</feature>
<dbReference type="PANTHER" id="PTHR45625:SF4">
    <property type="entry name" value="PEPTIDYLPROLYL ISOMERASE DOMAIN AND WD REPEAT-CONTAINING PROTEIN 1"/>
    <property type="match status" value="1"/>
</dbReference>
<keyword evidence="1 3" id="KW-0697">Rotamase</keyword>
<reference evidence="6" key="1">
    <citation type="submission" date="2019-03" db="EMBL/GenBank/DDBJ databases">
        <title>Lake Tanganyika Metagenome-Assembled Genomes (MAGs).</title>
        <authorList>
            <person name="Tran P."/>
        </authorList>
    </citation>
    <scope>NUCLEOTIDE SEQUENCE</scope>
    <source>
        <strain evidence="6">K_DeepCast_150m_m2_040</strain>
    </source>
</reference>
<evidence type="ECO:0000256" key="4">
    <source>
        <dbReference type="SAM" id="MobiDB-lite"/>
    </source>
</evidence>
<evidence type="ECO:0000256" key="2">
    <source>
        <dbReference type="ARBA" id="ARBA00023235"/>
    </source>
</evidence>
<dbReference type="PROSITE" id="PS00170">
    <property type="entry name" value="CSA_PPIASE_1"/>
    <property type="match status" value="1"/>
</dbReference>
<protein>
    <recommendedName>
        <fullName evidence="3">Peptidyl-prolyl cis-trans isomerase</fullName>
        <shortName evidence="3">PPIase</shortName>
        <ecNumber evidence="3">5.2.1.8</ecNumber>
    </recommendedName>
</protein>
<proteinExistence type="inferred from homology"/>
<feature type="chain" id="PRO_5038161253" description="Peptidyl-prolyl cis-trans isomerase" evidence="3">
    <location>
        <begin position="23"/>
        <end position="233"/>
    </location>
</feature>
<dbReference type="EC" id="5.2.1.8" evidence="3"/>
<name>A0A938BV23_UNCW3</name>
<keyword evidence="2 3" id="KW-0413">Isomerase</keyword>
<dbReference type="SUPFAM" id="SSF50891">
    <property type="entry name" value="Cyclophilin-like"/>
    <property type="match status" value="1"/>
</dbReference>
<dbReference type="Proteomes" id="UP000779900">
    <property type="component" value="Unassembled WGS sequence"/>
</dbReference>
<keyword evidence="3" id="KW-0732">Signal</keyword>
<evidence type="ECO:0000313" key="7">
    <source>
        <dbReference type="Proteomes" id="UP000779900"/>
    </source>
</evidence>
<dbReference type="PRINTS" id="PR00153">
    <property type="entry name" value="CSAPPISMRASE"/>
</dbReference>
<evidence type="ECO:0000259" key="5">
    <source>
        <dbReference type="PROSITE" id="PS50072"/>
    </source>
</evidence>
<feature type="signal peptide" evidence="3">
    <location>
        <begin position="1"/>
        <end position="22"/>
    </location>
</feature>
<dbReference type="CDD" id="cd00317">
    <property type="entry name" value="cyclophilin"/>
    <property type="match status" value="1"/>
</dbReference>
<organism evidence="6 7">
    <name type="scientific">candidate division WOR-3 bacterium</name>
    <dbReference type="NCBI Taxonomy" id="2052148"/>
    <lineage>
        <taxon>Bacteria</taxon>
        <taxon>Bacteria division WOR-3</taxon>
    </lineage>
</organism>
<dbReference type="AlphaFoldDB" id="A0A938BV23"/>
<dbReference type="InterPro" id="IPR002130">
    <property type="entry name" value="Cyclophilin-type_PPIase_dom"/>
</dbReference>
<gene>
    <name evidence="6" type="ORF">FJY68_12315</name>
</gene>
<dbReference type="Pfam" id="PF00160">
    <property type="entry name" value="Pro_isomerase"/>
    <property type="match status" value="1"/>
</dbReference>
<comment type="function">
    <text evidence="3">PPIases accelerate the folding of proteins. It catalyzes the cis-trans isomerization of proline imidic peptide bonds in oligopeptides.</text>
</comment>
<feature type="compositionally biased region" description="Low complexity" evidence="4">
    <location>
        <begin position="33"/>
        <end position="50"/>
    </location>
</feature>